<dbReference type="CDD" id="cd23701">
    <property type="entry name" value="At1g26750"/>
    <property type="match status" value="1"/>
</dbReference>
<dbReference type="InterPro" id="IPR023611">
    <property type="entry name" value="mS23_dom_met"/>
</dbReference>
<dbReference type="GO" id="GO:0006412">
    <property type="term" value="P:translation"/>
    <property type="evidence" value="ECO:0007669"/>
    <property type="project" value="InterPro"/>
</dbReference>
<keyword evidence="5" id="KW-0687">Ribonucleoprotein</keyword>
<gene>
    <name evidence="8" type="ORF">CLODIP_2_CD08530</name>
</gene>
<comment type="subcellular location">
    <subcellularLocation>
        <location evidence="1">Mitochondrion</location>
    </subcellularLocation>
</comment>
<evidence type="ECO:0000256" key="2">
    <source>
        <dbReference type="ARBA" id="ARBA00009864"/>
    </source>
</evidence>
<evidence type="ECO:0000313" key="8">
    <source>
        <dbReference type="EMBL" id="CAB3371154.1"/>
    </source>
</evidence>
<evidence type="ECO:0000256" key="4">
    <source>
        <dbReference type="ARBA" id="ARBA00023128"/>
    </source>
</evidence>
<comment type="caution">
    <text evidence="8">The sequence shown here is derived from an EMBL/GenBank/DDBJ whole genome shotgun (WGS) entry which is preliminary data.</text>
</comment>
<evidence type="ECO:0000313" key="9">
    <source>
        <dbReference type="Proteomes" id="UP000494165"/>
    </source>
</evidence>
<proteinExistence type="inferred from homology"/>
<evidence type="ECO:0000256" key="3">
    <source>
        <dbReference type="ARBA" id="ARBA00022980"/>
    </source>
</evidence>
<dbReference type="EMBL" id="CADEPI010000058">
    <property type="protein sequence ID" value="CAB3371154.1"/>
    <property type="molecule type" value="Genomic_DNA"/>
</dbReference>
<protein>
    <recommendedName>
        <fullName evidence="6">Small ribosomal subunit protein mS23</fullName>
    </recommendedName>
</protein>
<feature type="domain" description="Small ribosomal subunit protein mS23 conserved" evidence="7">
    <location>
        <begin position="2"/>
        <end position="119"/>
    </location>
</feature>
<accession>A0A8S1CSS0</accession>
<dbReference type="AlphaFoldDB" id="A0A8S1CSS0"/>
<dbReference type="GO" id="GO:0005840">
    <property type="term" value="C:ribosome"/>
    <property type="evidence" value="ECO:0007669"/>
    <property type="project" value="InterPro"/>
</dbReference>
<evidence type="ECO:0000256" key="1">
    <source>
        <dbReference type="ARBA" id="ARBA00004173"/>
    </source>
</evidence>
<reference evidence="8 9" key="1">
    <citation type="submission" date="2020-04" db="EMBL/GenBank/DDBJ databases">
        <authorList>
            <person name="Alioto T."/>
            <person name="Alioto T."/>
            <person name="Gomez Garrido J."/>
        </authorList>
    </citation>
    <scope>NUCLEOTIDE SEQUENCE [LARGE SCALE GENOMIC DNA]</scope>
</reference>
<sequence>MASSRLERVGTIYTRVRGLLKAGALRPEDKPIWYDIYEAFPPKNLASAESNKPLRQILYAEDEIRSRYHKEKVSTETVNLQDTLRPTKCQQFISKYQDIEKENQGKESGELYMLALESIKMQATTDMNKAEEVTSGDTSLAASFKNAFNTSDKKNRSKVRIADIIKDAD</sequence>
<dbReference type="Proteomes" id="UP000494165">
    <property type="component" value="Unassembled WGS sequence"/>
</dbReference>
<dbReference type="PANTHER" id="PTHR15925">
    <property type="entry name" value="MITOCHONDRIAL RIBOSOMAL PROTEIN S23"/>
    <property type="match status" value="1"/>
</dbReference>
<dbReference type="PANTHER" id="PTHR15925:SF2">
    <property type="entry name" value="SMALL RIBOSOMAL SUBUNIT PROTEIN MS23"/>
    <property type="match status" value="1"/>
</dbReference>
<name>A0A8S1CSS0_9INSE</name>
<evidence type="ECO:0000256" key="5">
    <source>
        <dbReference type="ARBA" id="ARBA00023274"/>
    </source>
</evidence>
<organism evidence="8 9">
    <name type="scientific">Cloeon dipterum</name>
    <dbReference type="NCBI Taxonomy" id="197152"/>
    <lineage>
        <taxon>Eukaryota</taxon>
        <taxon>Metazoa</taxon>
        <taxon>Ecdysozoa</taxon>
        <taxon>Arthropoda</taxon>
        <taxon>Hexapoda</taxon>
        <taxon>Insecta</taxon>
        <taxon>Pterygota</taxon>
        <taxon>Palaeoptera</taxon>
        <taxon>Ephemeroptera</taxon>
        <taxon>Pisciforma</taxon>
        <taxon>Baetidae</taxon>
        <taxon>Cloeon</taxon>
    </lineage>
</organism>
<evidence type="ECO:0000259" key="7">
    <source>
        <dbReference type="Pfam" id="PF10484"/>
    </source>
</evidence>
<dbReference type="InterPro" id="IPR059242">
    <property type="entry name" value="mS23_dom"/>
</dbReference>
<keyword evidence="4" id="KW-0496">Mitochondrion</keyword>
<dbReference type="GO" id="GO:0005739">
    <property type="term" value="C:mitochondrion"/>
    <property type="evidence" value="ECO:0007669"/>
    <property type="project" value="InterPro"/>
</dbReference>
<dbReference type="InterPro" id="IPR019520">
    <property type="entry name" value="Ribosomal_mS23_met"/>
</dbReference>
<keyword evidence="3" id="KW-0689">Ribosomal protein</keyword>
<comment type="similarity">
    <text evidence="2">Belongs to the mitochondrion-specific ribosomal protein mS23 family.</text>
</comment>
<dbReference type="OrthoDB" id="10012356at2759"/>
<dbReference type="Pfam" id="PF10484">
    <property type="entry name" value="MRP-S23"/>
    <property type="match status" value="1"/>
</dbReference>
<dbReference type="GO" id="GO:0003735">
    <property type="term" value="F:structural constituent of ribosome"/>
    <property type="evidence" value="ECO:0007669"/>
    <property type="project" value="InterPro"/>
</dbReference>
<keyword evidence="9" id="KW-1185">Reference proteome</keyword>
<evidence type="ECO:0000256" key="6">
    <source>
        <dbReference type="ARBA" id="ARBA00035137"/>
    </source>
</evidence>